<evidence type="ECO:0000313" key="4">
    <source>
        <dbReference type="EMBL" id="CAG8436652.1"/>
    </source>
</evidence>
<evidence type="ECO:0000313" key="5">
    <source>
        <dbReference type="Proteomes" id="UP000789570"/>
    </source>
</evidence>
<gene>
    <name evidence="4" type="ORF">FCALED_LOCUS144</name>
</gene>
<evidence type="ECO:0000259" key="3">
    <source>
        <dbReference type="PROSITE" id="PS50118"/>
    </source>
</evidence>
<feature type="compositionally biased region" description="Polar residues" evidence="2">
    <location>
        <begin position="151"/>
        <end position="160"/>
    </location>
</feature>
<feature type="compositionally biased region" description="Low complexity" evidence="2">
    <location>
        <begin position="136"/>
        <end position="150"/>
    </location>
</feature>
<dbReference type="InterPro" id="IPR036910">
    <property type="entry name" value="HMG_box_dom_sf"/>
</dbReference>
<keyword evidence="5" id="KW-1185">Reference proteome</keyword>
<dbReference type="PROSITE" id="PS50118">
    <property type="entry name" value="HMG_BOX_2"/>
    <property type="match status" value="1"/>
</dbReference>
<comment type="caution">
    <text evidence="4">The sequence shown here is derived from an EMBL/GenBank/DDBJ whole genome shotgun (WGS) entry which is preliminary data.</text>
</comment>
<protein>
    <submittedName>
        <fullName evidence="4">16505_t:CDS:1</fullName>
    </submittedName>
</protein>
<evidence type="ECO:0000256" key="2">
    <source>
        <dbReference type="SAM" id="MobiDB-lite"/>
    </source>
</evidence>
<dbReference type="EMBL" id="CAJVPQ010000010">
    <property type="protein sequence ID" value="CAG8436652.1"/>
    <property type="molecule type" value="Genomic_DNA"/>
</dbReference>
<dbReference type="SMART" id="SM00398">
    <property type="entry name" value="HMG"/>
    <property type="match status" value="1"/>
</dbReference>
<dbReference type="InterPro" id="IPR009071">
    <property type="entry name" value="HMG_box_dom"/>
</dbReference>
<feature type="DNA-binding region" description="HMG box" evidence="1">
    <location>
        <begin position="66"/>
        <end position="134"/>
    </location>
</feature>
<dbReference type="SUPFAM" id="SSF47095">
    <property type="entry name" value="HMG-box"/>
    <property type="match status" value="1"/>
</dbReference>
<dbReference type="OrthoDB" id="6247875at2759"/>
<keyword evidence="1" id="KW-0539">Nucleus</keyword>
<dbReference type="AlphaFoldDB" id="A0A9N8V3I6"/>
<reference evidence="4" key="1">
    <citation type="submission" date="2021-06" db="EMBL/GenBank/DDBJ databases">
        <authorList>
            <person name="Kallberg Y."/>
            <person name="Tangrot J."/>
            <person name="Rosling A."/>
        </authorList>
    </citation>
    <scope>NUCLEOTIDE SEQUENCE</scope>
    <source>
        <strain evidence="4">UK204</strain>
    </source>
</reference>
<dbReference type="Gene3D" id="1.10.30.10">
    <property type="entry name" value="High mobility group box domain"/>
    <property type="match status" value="1"/>
</dbReference>
<dbReference type="GO" id="GO:0005634">
    <property type="term" value="C:nucleus"/>
    <property type="evidence" value="ECO:0007669"/>
    <property type="project" value="UniProtKB-UniRule"/>
</dbReference>
<dbReference type="Pfam" id="PF00505">
    <property type="entry name" value="HMG_box"/>
    <property type="match status" value="1"/>
</dbReference>
<sequence length="288" mass="33053">MTKINSHKILKRKLLQSIDSQRIPSTSLKQQQKTRNIISLPPNLTLPFPPHIVPENLINKKSCKLPSKPPNAFFIYRKVYTNELVAQNMRFKMTDVSSWVSISWKLEPEEVRTKYKEIAREVRKIYKQTKLDANDESNPSSVNVNDSSDSCATQPSSTSLPIHPLNKDHLNSDPELIPGYFVCDPSNNTELQNPVVDNDFYYCNNDSSLNPSSTINDPTLSGSWQYEYYNLPPTIFENISAELSYSENMELPNNSNNVTTQFEAEPWVFENFDVLYENTDTFEMGHQS</sequence>
<name>A0A9N8V3I6_9GLOM</name>
<dbReference type="Proteomes" id="UP000789570">
    <property type="component" value="Unassembled WGS sequence"/>
</dbReference>
<evidence type="ECO:0000256" key="1">
    <source>
        <dbReference type="PROSITE-ProRule" id="PRU00267"/>
    </source>
</evidence>
<organism evidence="4 5">
    <name type="scientific">Funneliformis caledonium</name>
    <dbReference type="NCBI Taxonomy" id="1117310"/>
    <lineage>
        <taxon>Eukaryota</taxon>
        <taxon>Fungi</taxon>
        <taxon>Fungi incertae sedis</taxon>
        <taxon>Mucoromycota</taxon>
        <taxon>Glomeromycotina</taxon>
        <taxon>Glomeromycetes</taxon>
        <taxon>Glomerales</taxon>
        <taxon>Glomeraceae</taxon>
        <taxon>Funneliformis</taxon>
    </lineage>
</organism>
<feature type="region of interest" description="Disordered" evidence="2">
    <location>
        <begin position="131"/>
        <end position="164"/>
    </location>
</feature>
<dbReference type="GO" id="GO:0003677">
    <property type="term" value="F:DNA binding"/>
    <property type="evidence" value="ECO:0007669"/>
    <property type="project" value="UniProtKB-UniRule"/>
</dbReference>
<keyword evidence="1" id="KW-0238">DNA-binding</keyword>
<proteinExistence type="predicted"/>
<accession>A0A9N8V3I6</accession>
<feature type="domain" description="HMG box" evidence="3">
    <location>
        <begin position="66"/>
        <end position="134"/>
    </location>
</feature>